<feature type="binding site" evidence="11">
    <location>
        <position position="130"/>
    </location>
    <ligand>
        <name>L-histidine</name>
        <dbReference type="ChEBI" id="CHEBI:57595"/>
    </ligand>
</feature>
<feature type="binding site" evidence="11">
    <location>
        <position position="258"/>
    </location>
    <ligand>
        <name>L-histidine</name>
        <dbReference type="ChEBI" id="CHEBI:57595"/>
    </ligand>
</feature>
<dbReference type="SUPFAM" id="SSF55681">
    <property type="entry name" value="Class II aaRS and biotin synthetases"/>
    <property type="match status" value="1"/>
</dbReference>
<dbReference type="EMBL" id="CP042582">
    <property type="protein sequence ID" value="QEX24282.1"/>
    <property type="molecule type" value="Genomic_DNA"/>
</dbReference>
<dbReference type="PIRSF" id="PIRSF001549">
    <property type="entry name" value="His-tRNA_synth"/>
    <property type="match status" value="1"/>
</dbReference>
<keyword evidence="14" id="KW-1185">Reference proteome</keyword>
<evidence type="ECO:0000256" key="1">
    <source>
        <dbReference type="ARBA" id="ARBA00008226"/>
    </source>
</evidence>
<dbReference type="InterPro" id="IPR045864">
    <property type="entry name" value="aa-tRNA-synth_II/BPL/LPL"/>
</dbReference>
<feature type="binding site" evidence="11">
    <location>
        <position position="126"/>
    </location>
    <ligand>
        <name>L-histidine</name>
        <dbReference type="ChEBI" id="CHEBI:57595"/>
    </ligand>
</feature>
<feature type="binding site" evidence="11">
    <location>
        <position position="112"/>
    </location>
    <ligand>
        <name>L-histidine</name>
        <dbReference type="ChEBI" id="CHEBI:57595"/>
    </ligand>
</feature>
<evidence type="ECO:0000256" key="8">
    <source>
        <dbReference type="ARBA" id="ARBA00023146"/>
    </source>
</evidence>
<dbReference type="SUPFAM" id="SSF52954">
    <property type="entry name" value="Class II aaRS ABD-related"/>
    <property type="match status" value="1"/>
</dbReference>
<dbReference type="EC" id="6.1.1.21" evidence="10"/>
<keyword evidence="3 10" id="KW-0963">Cytoplasm</keyword>
<evidence type="ECO:0000256" key="10">
    <source>
        <dbReference type="HAMAP-Rule" id="MF_00127"/>
    </source>
</evidence>
<dbReference type="InterPro" id="IPR004154">
    <property type="entry name" value="Anticodon-bd"/>
</dbReference>
<evidence type="ECO:0000256" key="2">
    <source>
        <dbReference type="ARBA" id="ARBA00011738"/>
    </source>
</evidence>
<dbReference type="PANTHER" id="PTHR43707:SF1">
    <property type="entry name" value="HISTIDINE--TRNA LIGASE, MITOCHONDRIAL-RELATED"/>
    <property type="match status" value="1"/>
</dbReference>
<protein>
    <recommendedName>
        <fullName evidence="10">Histidine--tRNA ligase</fullName>
        <ecNumber evidence="10">6.1.1.21</ecNumber>
    </recommendedName>
    <alternativeName>
        <fullName evidence="10">Histidyl-tRNA synthetase</fullName>
        <shortName evidence="10">HisRS</shortName>
    </alternativeName>
</protein>
<dbReference type="CDD" id="cd00773">
    <property type="entry name" value="HisRS-like_core"/>
    <property type="match status" value="1"/>
</dbReference>
<dbReference type="GO" id="GO:0006427">
    <property type="term" value="P:histidyl-tRNA aminoacylation"/>
    <property type="evidence" value="ECO:0007669"/>
    <property type="project" value="UniProtKB-UniRule"/>
</dbReference>
<evidence type="ECO:0000313" key="14">
    <source>
        <dbReference type="Proteomes" id="UP000325797"/>
    </source>
</evidence>
<keyword evidence="4 10" id="KW-0436">Ligase</keyword>
<dbReference type="CDD" id="cd00859">
    <property type="entry name" value="HisRS_anticodon"/>
    <property type="match status" value="1"/>
</dbReference>
<evidence type="ECO:0000256" key="6">
    <source>
        <dbReference type="ARBA" id="ARBA00022840"/>
    </source>
</evidence>
<evidence type="ECO:0000256" key="3">
    <source>
        <dbReference type="ARBA" id="ARBA00022490"/>
    </source>
</evidence>
<dbReference type="GO" id="GO:0005524">
    <property type="term" value="F:ATP binding"/>
    <property type="evidence" value="ECO:0007669"/>
    <property type="project" value="UniProtKB-UniRule"/>
</dbReference>
<sequence>MTTLQPVRGTHDLLPEDMRRHRRVTEAAREVAERFGYLEIETPIFEFSEVFKRTLGDTSDIVTKEMYSFTDRGGEGLTLRPEGTASVARALISGGLAQNLPLKFFYHGPMFRYERPQKGRLRQFHQIGIELLGVAAPAGDVEVIATGHSILAELGLADRIVLELNSLGDAESRQAYRTELVRYFGGHRDKLSQESRDRLERNPLRILDSKDEGDRRIVAEAPLFGDYLNQASRDFFAAVTGGLDALGIPYRVSPRLVRGLDYYCHTAFEFVTETLGAQGTVMAGGRYDGLIEAMGGPPTPGVGWASGIERLAMMLAEAPPARRPVAVVPVGDEAQGAALRLAHDLRKAGFAVELGYSGNMSKRLKRANRLHASVALLMGEDELKGGVVTLRDLDKGSQETVALDALKDRLAAYR</sequence>
<comment type="subunit">
    <text evidence="2 10">Homodimer.</text>
</comment>
<dbReference type="InterPro" id="IPR015807">
    <property type="entry name" value="His-tRNA-ligase"/>
</dbReference>
<evidence type="ECO:0000256" key="9">
    <source>
        <dbReference type="ARBA" id="ARBA00047639"/>
    </source>
</evidence>
<evidence type="ECO:0000256" key="11">
    <source>
        <dbReference type="PIRSR" id="PIRSR001549-1"/>
    </source>
</evidence>
<comment type="similarity">
    <text evidence="1 10">Belongs to the class-II aminoacyl-tRNA synthetase family.</text>
</comment>
<dbReference type="GO" id="GO:0004821">
    <property type="term" value="F:histidine-tRNA ligase activity"/>
    <property type="evidence" value="ECO:0007669"/>
    <property type="project" value="UniProtKB-UniRule"/>
</dbReference>
<accession>A0A5J6N2U7</accession>
<keyword evidence="6 10" id="KW-0067">ATP-binding</keyword>
<comment type="subcellular location">
    <subcellularLocation>
        <location evidence="10">Cytoplasm</location>
    </subcellularLocation>
</comment>
<dbReference type="Gene3D" id="3.30.930.10">
    <property type="entry name" value="Bira Bifunctional Protein, Domain 2"/>
    <property type="match status" value="1"/>
</dbReference>
<feature type="binding site" evidence="11">
    <location>
        <begin position="82"/>
        <end position="84"/>
    </location>
    <ligand>
        <name>L-histidine</name>
        <dbReference type="ChEBI" id="CHEBI:57595"/>
    </ligand>
</feature>
<feature type="binding site" evidence="11">
    <location>
        <begin position="262"/>
        <end position="263"/>
    </location>
    <ligand>
        <name>L-histidine</name>
        <dbReference type="ChEBI" id="CHEBI:57595"/>
    </ligand>
</feature>
<dbReference type="InterPro" id="IPR033656">
    <property type="entry name" value="HisRS_anticodon"/>
</dbReference>
<keyword evidence="7 10" id="KW-0648">Protein biosynthesis</keyword>
<dbReference type="Gene3D" id="3.40.50.800">
    <property type="entry name" value="Anticodon-binding domain"/>
    <property type="match status" value="1"/>
</dbReference>
<dbReference type="InterPro" id="IPR006195">
    <property type="entry name" value="aa-tRNA-synth_II"/>
</dbReference>
<dbReference type="KEGG" id="hadh:FRZ61_42230"/>
<evidence type="ECO:0000256" key="7">
    <source>
        <dbReference type="ARBA" id="ARBA00022917"/>
    </source>
</evidence>
<dbReference type="OrthoDB" id="9800814at2"/>
<gene>
    <name evidence="10 13" type="primary">hisS</name>
    <name evidence="13" type="ORF">FRZ61_42230</name>
</gene>
<evidence type="ECO:0000256" key="5">
    <source>
        <dbReference type="ARBA" id="ARBA00022741"/>
    </source>
</evidence>
<feature type="domain" description="Aminoacyl-transfer RNA synthetases class-II family profile" evidence="12">
    <location>
        <begin position="1"/>
        <end position="324"/>
    </location>
</feature>
<evidence type="ECO:0000313" key="13">
    <source>
        <dbReference type="EMBL" id="QEX24282.1"/>
    </source>
</evidence>
<dbReference type="PANTHER" id="PTHR43707">
    <property type="entry name" value="HISTIDYL-TRNA SYNTHETASE"/>
    <property type="match status" value="1"/>
</dbReference>
<reference evidence="13 14" key="1">
    <citation type="submission" date="2019-08" db="EMBL/GenBank/DDBJ databases">
        <title>Hyperibacter terrae gen. nov., sp. nov. and Hyperibacter viscosus sp. nov., two new members in the family Rhodospirillaceae isolated from the rhizosphere of Hypericum perforatum.</title>
        <authorList>
            <person name="Noviana Z."/>
        </authorList>
    </citation>
    <scope>NUCLEOTIDE SEQUENCE [LARGE SCALE GENOMIC DNA]</scope>
    <source>
        <strain evidence="13 14">R5959</strain>
    </source>
</reference>
<dbReference type="InterPro" id="IPR004516">
    <property type="entry name" value="HisRS/HisZ"/>
</dbReference>
<proteinExistence type="inferred from homology"/>
<dbReference type="InterPro" id="IPR041715">
    <property type="entry name" value="HisRS-like_core"/>
</dbReference>
<dbReference type="AlphaFoldDB" id="A0A5J6N2U7"/>
<keyword evidence="5 10" id="KW-0547">Nucleotide-binding</keyword>
<organism evidence="13 14">
    <name type="scientific">Hypericibacter adhaerens</name>
    <dbReference type="NCBI Taxonomy" id="2602016"/>
    <lineage>
        <taxon>Bacteria</taxon>
        <taxon>Pseudomonadati</taxon>
        <taxon>Pseudomonadota</taxon>
        <taxon>Alphaproteobacteria</taxon>
        <taxon>Rhodospirillales</taxon>
        <taxon>Dongiaceae</taxon>
        <taxon>Hypericibacter</taxon>
    </lineage>
</organism>
<dbReference type="HAMAP" id="MF_00127">
    <property type="entry name" value="His_tRNA_synth"/>
    <property type="match status" value="1"/>
</dbReference>
<keyword evidence="8 10" id="KW-0030">Aminoacyl-tRNA synthetase</keyword>
<name>A0A5J6N2U7_9PROT</name>
<evidence type="ECO:0000256" key="4">
    <source>
        <dbReference type="ARBA" id="ARBA00022598"/>
    </source>
</evidence>
<dbReference type="RefSeq" id="WP_151119575.1">
    <property type="nucleotide sequence ID" value="NZ_CP042582.1"/>
</dbReference>
<evidence type="ECO:0000259" key="12">
    <source>
        <dbReference type="PROSITE" id="PS50862"/>
    </source>
</evidence>
<dbReference type="Pfam" id="PF03129">
    <property type="entry name" value="HGTP_anticodon"/>
    <property type="match status" value="1"/>
</dbReference>
<dbReference type="InterPro" id="IPR036621">
    <property type="entry name" value="Anticodon-bd_dom_sf"/>
</dbReference>
<dbReference type="GO" id="GO:0005737">
    <property type="term" value="C:cytoplasm"/>
    <property type="evidence" value="ECO:0007669"/>
    <property type="project" value="UniProtKB-SubCell"/>
</dbReference>
<comment type="catalytic activity">
    <reaction evidence="9 10">
        <text>tRNA(His) + L-histidine + ATP = L-histidyl-tRNA(His) + AMP + diphosphate + H(+)</text>
        <dbReference type="Rhea" id="RHEA:17313"/>
        <dbReference type="Rhea" id="RHEA-COMP:9665"/>
        <dbReference type="Rhea" id="RHEA-COMP:9689"/>
        <dbReference type="ChEBI" id="CHEBI:15378"/>
        <dbReference type="ChEBI" id="CHEBI:30616"/>
        <dbReference type="ChEBI" id="CHEBI:33019"/>
        <dbReference type="ChEBI" id="CHEBI:57595"/>
        <dbReference type="ChEBI" id="CHEBI:78442"/>
        <dbReference type="ChEBI" id="CHEBI:78527"/>
        <dbReference type="ChEBI" id="CHEBI:456215"/>
        <dbReference type="EC" id="6.1.1.21"/>
    </reaction>
</comment>
<dbReference type="NCBIfam" id="TIGR00442">
    <property type="entry name" value="hisS"/>
    <property type="match status" value="1"/>
</dbReference>
<dbReference type="Pfam" id="PF13393">
    <property type="entry name" value="tRNA-synt_His"/>
    <property type="match status" value="1"/>
</dbReference>
<dbReference type="PROSITE" id="PS50862">
    <property type="entry name" value="AA_TRNA_LIGASE_II"/>
    <property type="match status" value="1"/>
</dbReference>
<dbReference type="Proteomes" id="UP000325797">
    <property type="component" value="Chromosome"/>
</dbReference>